<dbReference type="GO" id="GO:0055085">
    <property type="term" value="P:transmembrane transport"/>
    <property type="evidence" value="ECO:0007669"/>
    <property type="project" value="InterPro"/>
</dbReference>
<feature type="transmembrane region" description="Helical" evidence="10">
    <location>
        <begin position="38"/>
        <end position="55"/>
    </location>
</feature>
<feature type="transmembrane region" description="Helical" evidence="10">
    <location>
        <begin position="186"/>
        <end position="205"/>
    </location>
</feature>
<evidence type="ECO:0000256" key="5">
    <source>
        <dbReference type="ARBA" id="ARBA00022519"/>
    </source>
</evidence>
<accession>A0A5M8QR05</accession>
<evidence type="ECO:0000259" key="11">
    <source>
        <dbReference type="PROSITE" id="PS52015"/>
    </source>
</evidence>
<dbReference type="Gene3D" id="3.30.1150.10">
    <property type="match status" value="3"/>
</dbReference>
<feature type="transmembrane region" description="Helical" evidence="10">
    <location>
        <begin position="134"/>
        <end position="154"/>
    </location>
</feature>
<dbReference type="CDD" id="cd07341">
    <property type="entry name" value="M56_BlaR1_MecR1_like"/>
    <property type="match status" value="1"/>
</dbReference>
<evidence type="ECO:0000313" key="13">
    <source>
        <dbReference type="EMBL" id="MFA1772929.1"/>
    </source>
</evidence>
<dbReference type="AlphaFoldDB" id="A0A5M8QR05"/>
<protein>
    <submittedName>
        <fullName evidence="12">M56 family metallopeptidase</fullName>
    </submittedName>
    <submittedName>
        <fullName evidence="13">TonB family protein</fullName>
    </submittedName>
</protein>
<feature type="transmembrane region" description="Helical" evidence="10">
    <location>
        <begin position="273"/>
        <end position="293"/>
    </location>
</feature>
<feature type="domain" description="TonB C-terminal" evidence="11">
    <location>
        <begin position="726"/>
        <end position="818"/>
    </location>
</feature>
<evidence type="ECO:0000256" key="4">
    <source>
        <dbReference type="ARBA" id="ARBA00022475"/>
    </source>
</evidence>
<evidence type="ECO:0000256" key="6">
    <source>
        <dbReference type="ARBA" id="ARBA00022692"/>
    </source>
</evidence>
<keyword evidence="3" id="KW-0813">Transport</keyword>
<evidence type="ECO:0000256" key="3">
    <source>
        <dbReference type="ARBA" id="ARBA00022448"/>
    </source>
</evidence>
<dbReference type="InterPro" id="IPR006260">
    <property type="entry name" value="TonB/TolA_C"/>
</dbReference>
<evidence type="ECO:0000313" key="12">
    <source>
        <dbReference type="EMBL" id="KAA6437434.1"/>
    </source>
</evidence>
<keyword evidence="7" id="KW-0653">Protein transport</keyword>
<reference evidence="13 15" key="3">
    <citation type="submission" date="2024-08" db="EMBL/GenBank/DDBJ databases">
        <authorList>
            <person name="Wei W."/>
        </authorList>
    </citation>
    <scope>NUCLEOTIDE SEQUENCE [LARGE SCALE GENOMIC DNA]</scope>
    <source>
        <strain evidence="13 15">XU2</strain>
    </source>
</reference>
<sequence>MNEPLLQYLLESGTGLVLLYLFYAVVLKKETCFQFNRFYLIAALLLSFVLPLSNLPGLDLWPQQETAAPEVMLVEMPLVATEVLVAPEEPLDYWPLLYGIYGLGVLFLTGRFLRQTLRLRRFAREHGVSFYLPNRAPVFLTYGQLPTFSFWRWVFFDNSQTLTPSETERILQHEQVHLDQRHTLDVLLVSMASIVFWFNPLLVLYKKALEHTHEFIADAHVARTAGAASYSSLLVKQVFRNADFTLGSYFFLNKSLTLTRIKMMKRLHESPKLSRMLLAVPVLALLLVAVAAMRPAPLRETETSGKEIALVQNGPAQFPGGREALNTYVKSNLVLPEIAYQKRKSPKDFVKVTATLELEVGEDGTPVYRRATALDVRPQDPAVAKAVERQFTTLVSQMPKWVPAQKEGKAVSSKETISVSVVGGDFLNYASYLANRQQKTTVSSQAVTTPSTVSKPAEFPGGEEALYQHLNSQFVLPRAVLEAKGSSDSTVKFLRHIKAELLVGVDGRVSQARVLEVNTRPYQSQEVRQAVEKEFMRIATHLPTWAPAFENGAPIASKVKVEFATFTKLPGKGEAESAKKGQEKEAEVPPKDDRVFIAVDQMPEFPGGQAAMFQYLGKNFSIPADARDAKVEGVMVASFIVNAQGKVTDVQVMKKLTPSLDKELIKTLQNMPLWKPGTQNGKPVNVKYTVPYRIALKEETSVVAKPDAQNEEKVYIAVQQMPEFPGGQAAMFKFLAENFKIPAQAKAEGTNGSIVVSCVITKEGRVTRVKVEKGLSPSLDQEAIRATSAMPNWEPGIQNGKAVAVKVTTPYRIVVPKE</sequence>
<dbReference type="EMBL" id="JBGOGF010000009">
    <property type="protein sequence ID" value="MFA1772929.1"/>
    <property type="molecule type" value="Genomic_DNA"/>
</dbReference>
<evidence type="ECO:0000256" key="1">
    <source>
        <dbReference type="ARBA" id="ARBA00004383"/>
    </source>
</evidence>
<feature type="domain" description="TonB C-terminal" evidence="11">
    <location>
        <begin position="607"/>
        <end position="703"/>
    </location>
</feature>
<dbReference type="GO" id="GO:0031992">
    <property type="term" value="F:energy transducer activity"/>
    <property type="evidence" value="ECO:0007669"/>
    <property type="project" value="TreeGrafter"/>
</dbReference>
<dbReference type="InterPro" id="IPR037682">
    <property type="entry name" value="TonB_C"/>
</dbReference>
<organism evidence="12 14">
    <name type="scientific">Rufibacter glacialis</name>
    <dbReference type="NCBI Taxonomy" id="1259555"/>
    <lineage>
        <taxon>Bacteria</taxon>
        <taxon>Pseudomonadati</taxon>
        <taxon>Bacteroidota</taxon>
        <taxon>Cytophagia</taxon>
        <taxon>Cytophagales</taxon>
        <taxon>Hymenobacteraceae</taxon>
        <taxon>Rufibacter</taxon>
    </lineage>
</organism>
<dbReference type="EMBL" id="VKKZ01000010">
    <property type="protein sequence ID" value="KAA6437434.1"/>
    <property type="molecule type" value="Genomic_DNA"/>
</dbReference>
<evidence type="ECO:0000256" key="8">
    <source>
        <dbReference type="ARBA" id="ARBA00022989"/>
    </source>
</evidence>
<evidence type="ECO:0000256" key="2">
    <source>
        <dbReference type="ARBA" id="ARBA00006555"/>
    </source>
</evidence>
<keyword evidence="5" id="KW-0997">Cell inner membrane</keyword>
<dbReference type="OrthoDB" id="1039448at2"/>
<feature type="transmembrane region" description="Helical" evidence="10">
    <location>
        <begin position="6"/>
        <end position="26"/>
    </location>
</feature>
<evidence type="ECO:0000256" key="10">
    <source>
        <dbReference type="SAM" id="Phobius"/>
    </source>
</evidence>
<dbReference type="Proteomes" id="UP001570846">
    <property type="component" value="Unassembled WGS sequence"/>
</dbReference>
<evidence type="ECO:0000313" key="15">
    <source>
        <dbReference type="Proteomes" id="UP001570846"/>
    </source>
</evidence>
<keyword evidence="4" id="KW-1003">Cell membrane</keyword>
<comment type="caution">
    <text evidence="12">The sequence shown here is derived from an EMBL/GenBank/DDBJ whole genome shotgun (WGS) entry which is preliminary data.</text>
</comment>
<proteinExistence type="inferred from homology"/>
<dbReference type="InterPro" id="IPR008756">
    <property type="entry name" value="Peptidase_M56"/>
</dbReference>
<dbReference type="PANTHER" id="PTHR33446:SF2">
    <property type="entry name" value="PROTEIN TONB"/>
    <property type="match status" value="1"/>
</dbReference>
<dbReference type="GO" id="GO:0098797">
    <property type="term" value="C:plasma membrane protein complex"/>
    <property type="evidence" value="ECO:0007669"/>
    <property type="project" value="TreeGrafter"/>
</dbReference>
<feature type="transmembrane region" description="Helical" evidence="10">
    <location>
        <begin position="93"/>
        <end position="113"/>
    </location>
</feature>
<keyword evidence="15" id="KW-1185">Reference proteome</keyword>
<dbReference type="Pfam" id="PF03544">
    <property type="entry name" value="TonB_C"/>
    <property type="match status" value="2"/>
</dbReference>
<dbReference type="InterPro" id="IPR051045">
    <property type="entry name" value="TonB-dependent_transducer"/>
</dbReference>
<keyword evidence="9 10" id="KW-0472">Membrane</keyword>
<keyword evidence="8 10" id="KW-1133">Transmembrane helix</keyword>
<evidence type="ECO:0000256" key="7">
    <source>
        <dbReference type="ARBA" id="ARBA00022927"/>
    </source>
</evidence>
<dbReference type="PANTHER" id="PTHR33446">
    <property type="entry name" value="PROTEIN TONB-RELATED"/>
    <property type="match status" value="1"/>
</dbReference>
<keyword evidence="6 10" id="KW-0812">Transmembrane</keyword>
<dbReference type="Pfam" id="PF05569">
    <property type="entry name" value="Peptidase_M56"/>
    <property type="match status" value="1"/>
</dbReference>
<dbReference type="Proteomes" id="UP000323866">
    <property type="component" value="Unassembled WGS sequence"/>
</dbReference>
<name>A0A5M8QR05_9BACT</name>
<reference evidence="12 14" key="1">
    <citation type="submission" date="2019-07" db="EMBL/GenBank/DDBJ databases">
        <authorList>
            <person name="Qu J.-H."/>
        </authorList>
    </citation>
    <scope>NUCLEOTIDE SEQUENCE [LARGE SCALE GENOMIC DNA]</scope>
    <source>
        <strain evidence="12 14">MDT1-10-3</strain>
    </source>
</reference>
<gene>
    <name evidence="13" type="ORF">ACD591_16635</name>
    <name evidence="12" type="ORF">FOE74_02725</name>
</gene>
<dbReference type="GO" id="GO:0015031">
    <property type="term" value="P:protein transport"/>
    <property type="evidence" value="ECO:0007669"/>
    <property type="project" value="UniProtKB-KW"/>
</dbReference>
<evidence type="ECO:0000313" key="14">
    <source>
        <dbReference type="Proteomes" id="UP000323866"/>
    </source>
</evidence>
<comment type="similarity">
    <text evidence="2">Belongs to the TonB family.</text>
</comment>
<dbReference type="SUPFAM" id="SSF74653">
    <property type="entry name" value="TolA/TonB C-terminal domain"/>
    <property type="match status" value="2"/>
</dbReference>
<comment type="subcellular location">
    <subcellularLocation>
        <location evidence="1">Cell inner membrane</location>
        <topology evidence="1">Single-pass membrane protein</topology>
        <orientation evidence="1">Periplasmic side</orientation>
    </subcellularLocation>
</comment>
<dbReference type="PROSITE" id="PS52015">
    <property type="entry name" value="TONB_CTD"/>
    <property type="match status" value="2"/>
</dbReference>
<evidence type="ECO:0000256" key="9">
    <source>
        <dbReference type="ARBA" id="ARBA00023136"/>
    </source>
</evidence>
<reference evidence="12 14" key="2">
    <citation type="submission" date="2019-09" db="EMBL/GenBank/DDBJ databases">
        <title>A bacterium isolated from glacier soil.</title>
        <authorList>
            <person name="Liu Q."/>
        </authorList>
    </citation>
    <scope>NUCLEOTIDE SEQUENCE [LARGE SCALE GENOMIC DNA]</scope>
    <source>
        <strain evidence="12 14">MDT1-10-3</strain>
    </source>
</reference>
<dbReference type="RefSeq" id="WP_149097056.1">
    <property type="nucleotide sequence ID" value="NZ_BMMG01000001.1"/>
</dbReference>
<dbReference type="NCBIfam" id="TIGR01352">
    <property type="entry name" value="tonB_Cterm"/>
    <property type="match status" value="2"/>
</dbReference>